<feature type="region of interest" description="Disordered" evidence="1">
    <location>
        <begin position="1"/>
        <end position="23"/>
    </location>
</feature>
<proteinExistence type="predicted"/>
<accession>A0A8X6P0C1</accession>
<gene>
    <name evidence="2" type="ORF">NPIL_373821</name>
</gene>
<evidence type="ECO:0000313" key="2">
    <source>
        <dbReference type="EMBL" id="GFT44007.1"/>
    </source>
</evidence>
<evidence type="ECO:0000313" key="3">
    <source>
        <dbReference type="Proteomes" id="UP000887013"/>
    </source>
</evidence>
<keyword evidence="3" id="KW-1185">Reference proteome</keyword>
<comment type="caution">
    <text evidence="2">The sequence shown here is derived from an EMBL/GenBank/DDBJ whole genome shotgun (WGS) entry which is preliminary data.</text>
</comment>
<sequence>MLSLRRAINRKKPANGLSSDCTTELRRRDNKTFGSRHRHEKYAIGLRDPSHASGVWRLSQGRRKTVFYLHPVFRRRVGSSSSFVQF</sequence>
<dbReference type="AlphaFoldDB" id="A0A8X6P0C1"/>
<dbReference type="Proteomes" id="UP000887013">
    <property type="component" value="Unassembled WGS sequence"/>
</dbReference>
<protein>
    <submittedName>
        <fullName evidence="2">Uncharacterized protein</fullName>
    </submittedName>
</protein>
<reference evidence="2" key="1">
    <citation type="submission" date="2020-08" db="EMBL/GenBank/DDBJ databases">
        <title>Multicomponent nature underlies the extraordinary mechanical properties of spider dragline silk.</title>
        <authorList>
            <person name="Kono N."/>
            <person name="Nakamura H."/>
            <person name="Mori M."/>
            <person name="Yoshida Y."/>
            <person name="Ohtoshi R."/>
            <person name="Malay A.D."/>
            <person name="Moran D.A.P."/>
            <person name="Tomita M."/>
            <person name="Numata K."/>
            <person name="Arakawa K."/>
        </authorList>
    </citation>
    <scope>NUCLEOTIDE SEQUENCE</scope>
</reference>
<evidence type="ECO:0000256" key="1">
    <source>
        <dbReference type="SAM" id="MobiDB-lite"/>
    </source>
</evidence>
<name>A0A8X6P0C1_NEPPI</name>
<dbReference type="EMBL" id="BMAW01064220">
    <property type="protein sequence ID" value="GFT44007.1"/>
    <property type="molecule type" value="Genomic_DNA"/>
</dbReference>
<organism evidence="2 3">
    <name type="scientific">Nephila pilipes</name>
    <name type="common">Giant wood spider</name>
    <name type="synonym">Nephila maculata</name>
    <dbReference type="NCBI Taxonomy" id="299642"/>
    <lineage>
        <taxon>Eukaryota</taxon>
        <taxon>Metazoa</taxon>
        <taxon>Ecdysozoa</taxon>
        <taxon>Arthropoda</taxon>
        <taxon>Chelicerata</taxon>
        <taxon>Arachnida</taxon>
        <taxon>Araneae</taxon>
        <taxon>Araneomorphae</taxon>
        <taxon>Entelegynae</taxon>
        <taxon>Araneoidea</taxon>
        <taxon>Nephilidae</taxon>
        <taxon>Nephila</taxon>
    </lineage>
</organism>